<dbReference type="PIRSF" id="PIRSF000994">
    <property type="entry name" value="Restrict_endonuc_II_XhoI"/>
    <property type="match status" value="1"/>
</dbReference>
<comment type="catalytic activity">
    <reaction evidence="1">
        <text>Endonucleolytic cleavage of DNA to give specific double-stranded fragments with terminal 5'-phosphates.</text>
        <dbReference type="EC" id="3.1.21.4"/>
    </reaction>
</comment>
<dbReference type="OrthoDB" id="3638769at2"/>
<evidence type="ECO:0000256" key="1">
    <source>
        <dbReference type="PIRNR" id="PIRNR000994"/>
    </source>
</evidence>
<dbReference type="AlphaFoldDB" id="A0A4R2L6K9"/>
<gene>
    <name evidence="2" type="ORF">EV699_108164</name>
</gene>
<comment type="similarity">
    <text evidence="1">Belongs to the XhoI type II restriction endonuclease family.</text>
</comment>
<dbReference type="EMBL" id="SLWY01000008">
    <property type="protein sequence ID" value="TCO81532.1"/>
    <property type="molecule type" value="Genomic_DNA"/>
</dbReference>
<accession>A0A4R2L6K9</accession>
<keyword evidence="1" id="KW-0540">Nuclease</keyword>
<reference evidence="2 3" key="1">
    <citation type="submission" date="2019-03" db="EMBL/GenBank/DDBJ databases">
        <title>Genomic Encyclopedia of Type Strains, Phase IV (KMG-IV): sequencing the most valuable type-strain genomes for metagenomic binning, comparative biology and taxonomic classification.</title>
        <authorList>
            <person name="Goeker M."/>
        </authorList>
    </citation>
    <scope>NUCLEOTIDE SEQUENCE [LARGE SCALE GENOMIC DNA]</scope>
    <source>
        <strain evidence="2 3">DSM 25287</strain>
    </source>
</reference>
<dbReference type="EC" id="3.1.21.4" evidence="1"/>
<comment type="caution">
    <text evidence="2">The sequence shown here is derived from an EMBL/GenBank/DDBJ whole genome shotgun (WGS) entry which is preliminary data.</text>
</comment>
<keyword evidence="3" id="KW-1185">Reference proteome</keyword>
<protein>
    <recommendedName>
        <fullName evidence="1">Type-2 restriction enzyme</fullName>
        <ecNumber evidence="1">3.1.21.4</ecNumber>
    </recommendedName>
</protein>
<dbReference type="GO" id="GO:0009307">
    <property type="term" value="P:DNA restriction-modification system"/>
    <property type="evidence" value="ECO:0007669"/>
    <property type="project" value="UniProtKB-UniRule"/>
</dbReference>
<dbReference type="Proteomes" id="UP000295765">
    <property type="component" value="Unassembled WGS sequence"/>
</dbReference>
<comment type="function">
    <text evidence="1">A P subtype restriction enzyme that recognizes the double-stranded sequence 5'-CTCGAG-3' and cleaves after C-1.</text>
</comment>
<dbReference type="Pfam" id="PF04555">
    <property type="entry name" value="XhoI"/>
    <property type="match status" value="1"/>
</dbReference>
<dbReference type="GO" id="GO:0009036">
    <property type="term" value="F:type II site-specific deoxyribonuclease activity"/>
    <property type="evidence" value="ECO:0007669"/>
    <property type="project" value="UniProtKB-UniRule"/>
</dbReference>
<name>A0A4R2L6K9_9GAMM</name>
<evidence type="ECO:0000313" key="3">
    <source>
        <dbReference type="Proteomes" id="UP000295765"/>
    </source>
</evidence>
<keyword evidence="1" id="KW-0255">Endonuclease</keyword>
<organism evidence="2 3">
    <name type="scientific">Plasticicumulans lactativorans</name>
    <dbReference type="NCBI Taxonomy" id="1133106"/>
    <lineage>
        <taxon>Bacteria</taxon>
        <taxon>Pseudomonadati</taxon>
        <taxon>Pseudomonadota</taxon>
        <taxon>Gammaproteobacteria</taxon>
        <taxon>Candidatus Competibacteraceae</taxon>
        <taxon>Plasticicumulans</taxon>
    </lineage>
</organism>
<dbReference type="InterPro" id="IPR007636">
    <property type="entry name" value="Restrct_endonuc_II_XhoI"/>
</dbReference>
<dbReference type="RefSeq" id="WP_132541557.1">
    <property type="nucleotide sequence ID" value="NZ_SLWY01000008.1"/>
</dbReference>
<dbReference type="GO" id="GO:0003677">
    <property type="term" value="F:DNA binding"/>
    <property type="evidence" value="ECO:0007669"/>
    <property type="project" value="UniProtKB-UniRule"/>
</dbReference>
<evidence type="ECO:0000313" key="2">
    <source>
        <dbReference type="EMBL" id="TCO81532.1"/>
    </source>
</evidence>
<proteinExistence type="inferred from homology"/>
<sequence>MALDLVDYERKAGAAVKAFWLKRAAAERKQRESGKVDQGERAGVTAGKNMDGFLALMVDIVRANGLAHADIHRDRAMLTLPGYFRPTKLWDLLVVYRGELVAAIELKSQVGSFGNNFNNRTEEAIGTAHDLWTAYREGAFGEQPRPFVGWLMLVEDAQGSRSAVKDSSRHFPVLAEFAGASYLRRYDLLCQKLVREQLYTAAALIAAPRSAAETGAYAEISALTGLRTFVSALAGHVAVQAARLG</sequence>
<keyword evidence="1" id="KW-0680">Restriction system</keyword>
<keyword evidence="1" id="KW-0378">Hydrolase</keyword>